<dbReference type="GO" id="GO:0008270">
    <property type="term" value="F:zinc ion binding"/>
    <property type="evidence" value="ECO:0007669"/>
    <property type="project" value="UniProtKB-KW"/>
</dbReference>
<evidence type="ECO:0000259" key="5">
    <source>
        <dbReference type="PROSITE" id="PS50865"/>
    </source>
</evidence>
<dbReference type="Proteomes" id="UP000054007">
    <property type="component" value="Unassembled WGS sequence"/>
</dbReference>
<feature type="domain" description="MYND-type" evidence="5">
    <location>
        <begin position="426"/>
        <end position="472"/>
    </location>
</feature>
<dbReference type="AlphaFoldDB" id="A0A0D7BKN8"/>
<dbReference type="Pfam" id="PF01753">
    <property type="entry name" value="zf-MYND"/>
    <property type="match status" value="1"/>
</dbReference>
<protein>
    <recommendedName>
        <fullName evidence="5">MYND-type domain-containing protein</fullName>
    </recommendedName>
</protein>
<keyword evidence="7" id="KW-1185">Reference proteome</keyword>
<dbReference type="OrthoDB" id="5231159at2759"/>
<dbReference type="EMBL" id="KN880465">
    <property type="protein sequence ID" value="KIY70669.1"/>
    <property type="molecule type" value="Genomic_DNA"/>
</dbReference>
<keyword evidence="3" id="KW-0862">Zinc</keyword>
<dbReference type="Gene3D" id="6.10.140.2220">
    <property type="match status" value="1"/>
</dbReference>
<evidence type="ECO:0000256" key="2">
    <source>
        <dbReference type="ARBA" id="ARBA00022771"/>
    </source>
</evidence>
<dbReference type="PROSITE" id="PS50865">
    <property type="entry name" value="ZF_MYND_2"/>
    <property type="match status" value="1"/>
</dbReference>
<dbReference type="SUPFAM" id="SSF144232">
    <property type="entry name" value="HIT/MYND zinc finger-like"/>
    <property type="match status" value="1"/>
</dbReference>
<keyword evidence="2 4" id="KW-0863">Zinc-finger</keyword>
<evidence type="ECO:0000313" key="6">
    <source>
        <dbReference type="EMBL" id="KIY70669.1"/>
    </source>
</evidence>
<sequence>MTALNARLGQLIQGALDPSYVDDLGDLHDFCVQRARQLSAAQWESIARVANIYLSEPKLDALKSAFACPQPSYAQENQAFDIIQAAFTSMAILTLGIDRGVQMDEALKMDQVPLIGAWLTLLFSYLTSDNAIPHSDLPELIAKDIRIGCSWIMSLASEPLCRNTLAQKSGRVLLHTLIDCSTWIAEASVIGRDIGVAVNEIGEMANAVACMLRYGPGGDVLDSMSMMATMVCLSRVAELARATTVCISKDRGWTYINGYYFMTVLDRIPGFRQETFKCGIVPIGCKWLRGRILPNATMADLCKAVFFFESIHWQRRGILAALNARLLVTVIRLLIARSRATTSSASIEQDLPGRLRQELYSILRTFRAYAHFPSLRSAFRKSIRNIDRLLLEENFTLPPDFLALYVEIIAAVEDGAKQEVPSQCINQKCPLRMGDAVSSKIRLFRCGGCQSADYCSIACQRMHWKHSHRKHCKPIRLARERNAAGVPAASCDVAAAHAFALQNLRPEDIIPDPEGIIHFDIPDPTLRNTHPKDFLRLKDEFIDSEATAEHLRGIIEVQRIGGAIPIVITVENKWMVDISSTEKVCSGEYEPQVFSV</sequence>
<accession>A0A0D7BKN8</accession>
<organism evidence="6 7">
    <name type="scientific">Cylindrobasidium torrendii FP15055 ss-10</name>
    <dbReference type="NCBI Taxonomy" id="1314674"/>
    <lineage>
        <taxon>Eukaryota</taxon>
        <taxon>Fungi</taxon>
        <taxon>Dikarya</taxon>
        <taxon>Basidiomycota</taxon>
        <taxon>Agaricomycotina</taxon>
        <taxon>Agaricomycetes</taxon>
        <taxon>Agaricomycetidae</taxon>
        <taxon>Agaricales</taxon>
        <taxon>Marasmiineae</taxon>
        <taxon>Physalacriaceae</taxon>
        <taxon>Cylindrobasidium</taxon>
    </lineage>
</organism>
<keyword evidence="1" id="KW-0479">Metal-binding</keyword>
<gene>
    <name evidence="6" type="ORF">CYLTODRAFT_487949</name>
</gene>
<dbReference type="InterPro" id="IPR002893">
    <property type="entry name" value="Znf_MYND"/>
</dbReference>
<evidence type="ECO:0000256" key="4">
    <source>
        <dbReference type="PROSITE-ProRule" id="PRU00134"/>
    </source>
</evidence>
<reference evidence="6 7" key="1">
    <citation type="journal article" date="2015" name="Fungal Genet. Biol.">
        <title>Evolution of novel wood decay mechanisms in Agaricales revealed by the genome sequences of Fistulina hepatica and Cylindrobasidium torrendii.</title>
        <authorList>
            <person name="Floudas D."/>
            <person name="Held B.W."/>
            <person name="Riley R."/>
            <person name="Nagy L.G."/>
            <person name="Koehler G."/>
            <person name="Ransdell A.S."/>
            <person name="Younus H."/>
            <person name="Chow J."/>
            <person name="Chiniquy J."/>
            <person name="Lipzen A."/>
            <person name="Tritt A."/>
            <person name="Sun H."/>
            <person name="Haridas S."/>
            <person name="LaButti K."/>
            <person name="Ohm R.A."/>
            <person name="Kues U."/>
            <person name="Blanchette R.A."/>
            <person name="Grigoriev I.V."/>
            <person name="Minto R.E."/>
            <person name="Hibbett D.S."/>
        </authorList>
    </citation>
    <scope>NUCLEOTIDE SEQUENCE [LARGE SCALE GENOMIC DNA]</scope>
    <source>
        <strain evidence="6 7">FP15055 ss-10</strain>
    </source>
</reference>
<evidence type="ECO:0000256" key="3">
    <source>
        <dbReference type="ARBA" id="ARBA00022833"/>
    </source>
</evidence>
<evidence type="ECO:0000313" key="7">
    <source>
        <dbReference type="Proteomes" id="UP000054007"/>
    </source>
</evidence>
<evidence type="ECO:0000256" key="1">
    <source>
        <dbReference type="ARBA" id="ARBA00022723"/>
    </source>
</evidence>
<proteinExistence type="predicted"/>
<name>A0A0D7BKN8_9AGAR</name>